<evidence type="ECO:0000313" key="1">
    <source>
        <dbReference type="EMBL" id="GFQ89310.1"/>
    </source>
</evidence>
<evidence type="ECO:0000313" key="2">
    <source>
        <dbReference type="Proteomes" id="UP000887116"/>
    </source>
</evidence>
<proteinExistence type="predicted"/>
<reference evidence="1" key="1">
    <citation type="submission" date="2020-07" db="EMBL/GenBank/DDBJ databases">
        <title>Multicomponent nature underlies the extraordinary mechanical properties of spider dragline silk.</title>
        <authorList>
            <person name="Kono N."/>
            <person name="Nakamura H."/>
            <person name="Mori M."/>
            <person name="Yoshida Y."/>
            <person name="Ohtoshi R."/>
            <person name="Malay A.D."/>
            <person name="Moran D.A.P."/>
            <person name="Tomita M."/>
            <person name="Numata K."/>
            <person name="Arakawa K."/>
        </authorList>
    </citation>
    <scope>NUCLEOTIDE SEQUENCE</scope>
</reference>
<dbReference type="AlphaFoldDB" id="A0A8X6J305"/>
<dbReference type="EMBL" id="BMAO01013511">
    <property type="protein sequence ID" value="GFQ89310.1"/>
    <property type="molecule type" value="Genomic_DNA"/>
</dbReference>
<sequence length="126" mass="13744">MKSGFCTTIGDIQRSGWMPTKFLISLPETKTSSKEGSQNPLRLTIIADAVKLQAIEEAFVEVFRGQIFTTAINIDLDTIPLLPIGNSAGLQAAESKISYARRYKITSEDAVIVSAVTLLDQAVLQR</sequence>
<accession>A0A8X6J305</accession>
<organism evidence="1 2">
    <name type="scientific">Trichonephila clavata</name>
    <name type="common">Joro spider</name>
    <name type="synonym">Nephila clavata</name>
    <dbReference type="NCBI Taxonomy" id="2740835"/>
    <lineage>
        <taxon>Eukaryota</taxon>
        <taxon>Metazoa</taxon>
        <taxon>Ecdysozoa</taxon>
        <taxon>Arthropoda</taxon>
        <taxon>Chelicerata</taxon>
        <taxon>Arachnida</taxon>
        <taxon>Araneae</taxon>
        <taxon>Araneomorphae</taxon>
        <taxon>Entelegynae</taxon>
        <taxon>Araneoidea</taxon>
        <taxon>Nephilidae</taxon>
        <taxon>Trichonephila</taxon>
    </lineage>
</organism>
<name>A0A8X6J305_TRICU</name>
<dbReference type="OrthoDB" id="6436968at2759"/>
<comment type="caution">
    <text evidence="1">The sequence shown here is derived from an EMBL/GenBank/DDBJ whole genome shotgun (WGS) entry which is preliminary data.</text>
</comment>
<gene>
    <name evidence="1" type="primary">NCL1_34455</name>
    <name evidence="1" type="ORF">TNCT_497041</name>
</gene>
<keyword evidence="2" id="KW-1185">Reference proteome</keyword>
<protein>
    <submittedName>
        <fullName evidence="1">Uncharacterized protein</fullName>
    </submittedName>
</protein>
<dbReference type="Proteomes" id="UP000887116">
    <property type="component" value="Unassembled WGS sequence"/>
</dbReference>